<accession>A0A6J2F5D3</accession>
<dbReference type="KEGG" id="zca:113936584"/>
<keyword evidence="2" id="KW-1185">Reference proteome</keyword>
<evidence type="ECO:0000256" key="1">
    <source>
        <dbReference type="SAM" id="MobiDB-lite"/>
    </source>
</evidence>
<dbReference type="RefSeq" id="XP_027475781.1">
    <property type="nucleotide sequence ID" value="XM_027619980.1"/>
</dbReference>
<gene>
    <name evidence="3" type="primary">LOC113936584</name>
</gene>
<feature type="region of interest" description="Disordered" evidence="1">
    <location>
        <begin position="43"/>
        <end position="76"/>
    </location>
</feature>
<evidence type="ECO:0000313" key="3">
    <source>
        <dbReference type="RefSeq" id="XP_027475781.1"/>
    </source>
</evidence>
<sequence>MNVSLGTSSYSIIPSGGFQKKKRNLRHWSFDCQESPCSLKEKDLPKVASGHRRSTLSPTRRGLSLQSASISSPREKKERLPRPVVVLRMRWDEINLRCTEVEWVSKAPKLHDVDKRHLSKELGTLLTVSNTADCKLLDYRALSYSSLMPGLISVPEPAPGHGGWTISEDSHSERKLLWPECLCPFPNSSVEILTPKDDGNRKRGLWEVFKS</sequence>
<dbReference type="AlphaFoldDB" id="A0A6J2F5D3"/>
<name>A0A6J2F5D3_ZALCA</name>
<evidence type="ECO:0000313" key="2">
    <source>
        <dbReference type="Proteomes" id="UP000515165"/>
    </source>
</evidence>
<protein>
    <submittedName>
        <fullName evidence="3">Uncharacterized protein LOC113936584 isoform X1</fullName>
    </submittedName>
</protein>
<reference evidence="3" key="1">
    <citation type="submission" date="2025-08" db="UniProtKB">
        <authorList>
            <consortium name="RefSeq"/>
        </authorList>
    </citation>
    <scope>IDENTIFICATION</scope>
    <source>
        <tissue evidence="3">Blood</tissue>
    </source>
</reference>
<proteinExistence type="predicted"/>
<organism evidence="2 3">
    <name type="scientific">Zalophus californianus</name>
    <name type="common">California sealion</name>
    <dbReference type="NCBI Taxonomy" id="9704"/>
    <lineage>
        <taxon>Eukaryota</taxon>
        <taxon>Metazoa</taxon>
        <taxon>Chordata</taxon>
        <taxon>Craniata</taxon>
        <taxon>Vertebrata</taxon>
        <taxon>Euteleostomi</taxon>
        <taxon>Mammalia</taxon>
        <taxon>Eutheria</taxon>
        <taxon>Laurasiatheria</taxon>
        <taxon>Carnivora</taxon>
        <taxon>Caniformia</taxon>
        <taxon>Pinnipedia</taxon>
        <taxon>Otariidae</taxon>
        <taxon>Zalophus</taxon>
    </lineage>
</organism>
<dbReference type="Proteomes" id="UP000515165">
    <property type="component" value="Chromosome 4"/>
</dbReference>
<dbReference type="GeneID" id="113936584"/>